<dbReference type="AlphaFoldDB" id="A0A0C3CUU4"/>
<feature type="compositionally biased region" description="Low complexity" evidence="2">
    <location>
        <begin position="77"/>
        <end position="86"/>
    </location>
</feature>
<evidence type="ECO:0000313" key="4">
    <source>
        <dbReference type="Proteomes" id="UP000053424"/>
    </source>
</evidence>
<feature type="region of interest" description="Disordered" evidence="2">
    <location>
        <begin position="354"/>
        <end position="376"/>
    </location>
</feature>
<feature type="region of interest" description="Disordered" evidence="2">
    <location>
        <begin position="1"/>
        <end position="124"/>
    </location>
</feature>
<accession>A0A0C3CUU4</accession>
<evidence type="ECO:0000256" key="2">
    <source>
        <dbReference type="SAM" id="MobiDB-lite"/>
    </source>
</evidence>
<keyword evidence="4" id="KW-1185">Reference proteome</keyword>
<dbReference type="HOGENOM" id="CLU_018301_0_0_1"/>
<keyword evidence="1" id="KW-0175">Coiled coil</keyword>
<feature type="compositionally biased region" description="Low complexity" evidence="2">
    <location>
        <begin position="31"/>
        <end position="41"/>
    </location>
</feature>
<feature type="compositionally biased region" description="Low complexity" evidence="2">
    <location>
        <begin position="96"/>
        <end position="120"/>
    </location>
</feature>
<dbReference type="EMBL" id="KN831769">
    <property type="protein sequence ID" value="KIM47596.1"/>
    <property type="molecule type" value="Genomic_DNA"/>
</dbReference>
<reference evidence="4" key="2">
    <citation type="submission" date="2015-01" db="EMBL/GenBank/DDBJ databases">
        <title>Evolutionary Origins and Diversification of the Mycorrhizal Mutualists.</title>
        <authorList>
            <consortium name="DOE Joint Genome Institute"/>
            <consortium name="Mycorrhizal Genomics Consortium"/>
            <person name="Kohler A."/>
            <person name="Kuo A."/>
            <person name="Nagy L.G."/>
            <person name="Floudas D."/>
            <person name="Copeland A."/>
            <person name="Barry K.W."/>
            <person name="Cichocki N."/>
            <person name="Veneault-Fourrey C."/>
            <person name="LaButti K."/>
            <person name="Lindquist E.A."/>
            <person name="Lipzen A."/>
            <person name="Lundell T."/>
            <person name="Morin E."/>
            <person name="Murat C."/>
            <person name="Riley R."/>
            <person name="Ohm R."/>
            <person name="Sun H."/>
            <person name="Tunlid A."/>
            <person name="Henrissat B."/>
            <person name="Grigoriev I.V."/>
            <person name="Hibbett D.S."/>
            <person name="Martin F."/>
        </authorList>
    </citation>
    <scope>NUCLEOTIDE SEQUENCE [LARGE SCALE GENOMIC DNA]</scope>
    <source>
        <strain evidence="4">h7</strain>
    </source>
</reference>
<feature type="region of interest" description="Disordered" evidence="2">
    <location>
        <begin position="505"/>
        <end position="529"/>
    </location>
</feature>
<reference evidence="3 4" key="1">
    <citation type="submission" date="2014-04" db="EMBL/GenBank/DDBJ databases">
        <authorList>
            <consortium name="DOE Joint Genome Institute"/>
            <person name="Kuo A."/>
            <person name="Gay G."/>
            <person name="Dore J."/>
            <person name="Kohler A."/>
            <person name="Nagy L.G."/>
            <person name="Floudas D."/>
            <person name="Copeland A."/>
            <person name="Barry K.W."/>
            <person name="Cichocki N."/>
            <person name="Veneault-Fourrey C."/>
            <person name="LaButti K."/>
            <person name="Lindquist E.A."/>
            <person name="Lipzen A."/>
            <person name="Lundell T."/>
            <person name="Morin E."/>
            <person name="Murat C."/>
            <person name="Sun H."/>
            <person name="Tunlid A."/>
            <person name="Henrissat B."/>
            <person name="Grigoriev I.V."/>
            <person name="Hibbett D.S."/>
            <person name="Martin F."/>
            <person name="Nordberg H.P."/>
            <person name="Cantor M.N."/>
            <person name="Hua S.X."/>
        </authorList>
    </citation>
    <scope>NUCLEOTIDE SEQUENCE [LARGE SCALE GENOMIC DNA]</scope>
    <source>
        <strain evidence="4">h7</strain>
    </source>
</reference>
<organism evidence="3 4">
    <name type="scientific">Hebeloma cylindrosporum</name>
    <dbReference type="NCBI Taxonomy" id="76867"/>
    <lineage>
        <taxon>Eukaryota</taxon>
        <taxon>Fungi</taxon>
        <taxon>Dikarya</taxon>
        <taxon>Basidiomycota</taxon>
        <taxon>Agaricomycotina</taxon>
        <taxon>Agaricomycetes</taxon>
        <taxon>Agaricomycetidae</taxon>
        <taxon>Agaricales</taxon>
        <taxon>Agaricineae</taxon>
        <taxon>Hymenogastraceae</taxon>
        <taxon>Hebeloma</taxon>
    </lineage>
</organism>
<dbReference type="Gene3D" id="1.10.287.1490">
    <property type="match status" value="1"/>
</dbReference>
<evidence type="ECO:0000313" key="3">
    <source>
        <dbReference type="EMBL" id="KIM47596.1"/>
    </source>
</evidence>
<feature type="compositionally biased region" description="Basic and acidic residues" evidence="2">
    <location>
        <begin position="56"/>
        <end position="72"/>
    </location>
</feature>
<gene>
    <name evidence="3" type="ORF">M413DRAFT_416613</name>
</gene>
<dbReference type="Proteomes" id="UP000053424">
    <property type="component" value="Unassembled WGS sequence"/>
</dbReference>
<feature type="coiled-coil region" evidence="1">
    <location>
        <begin position="388"/>
        <end position="499"/>
    </location>
</feature>
<feature type="compositionally biased region" description="Polar residues" evidence="2">
    <location>
        <begin position="763"/>
        <end position="785"/>
    </location>
</feature>
<proteinExistence type="predicted"/>
<protein>
    <submittedName>
        <fullName evidence="3">Uncharacterized protein</fullName>
    </submittedName>
</protein>
<feature type="region of interest" description="Disordered" evidence="2">
    <location>
        <begin position="759"/>
        <end position="790"/>
    </location>
</feature>
<dbReference type="SUPFAM" id="SSF57997">
    <property type="entry name" value="Tropomyosin"/>
    <property type="match status" value="1"/>
</dbReference>
<feature type="region of interest" description="Disordered" evidence="2">
    <location>
        <begin position="686"/>
        <end position="732"/>
    </location>
</feature>
<feature type="compositionally biased region" description="Basic and acidic residues" evidence="2">
    <location>
        <begin position="356"/>
        <end position="367"/>
    </location>
</feature>
<evidence type="ECO:0000256" key="1">
    <source>
        <dbReference type="SAM" id="Coils"/>
    </source>
</evidence>
<feature type="compositionally biased region" description="Basic residues" evidence="2">
    <location>
        <begin position="9"/>
        <end position="23"/>
    </location>
</feature>
<name>A0A0C3CUU4_HEBCY</name>
<feature type="compositionally biased region" description="Basic and acidic residues" evidence="2">
    <location>
        <begin position="505"/>
        <end position="514"/>
    </location>
</feature>
<sequence>MSEDDRAAKAARAKALLKKRQQKKAADIAAVSSSGVVSSVSPPRTFSPPLSEPVEEDKNVRDLGDIFAKDTSDTSWLSSLPRIASPSLPPPPPAQVVPRVTASSPPAASVSSEHPSSPLPASTALQAKLESLSKENERLAQASFAAERKRVEELTENLQNLQDDTEIALQNERQTVSLLVTEKAHLTAELQKRADFESKVQDLEDELESERVKSKNHVSEVQRLQEVVSEALSRAEVSEAKEKEIADHYREQERQLQIISASSSELRKEADESQRKLRELEEQIQSDDRVERLESSLKHTQDRADELEFQLTKLKQAHTSLKSERDELEFKISGVSTKETEWTTQKSLLEESLAGTREKLSSSEKALDNSSQENARLQTVVRSHETSIEECKEKLVKAASALATITRQLQNAQNELKVANRRADDAEKTQKSLQGEGTNLMRALDEMRPKIVELTDTKLELAERVESLEHTIRSRDSVIVQLENDLEEARHLNGETEATWKERLAEQEKRHKEAQSGASDIQKAYREREEELDTALASLRNLEAQRANSHQEASRRLEEIELLKDQIQSQGEELDALRHEVDARRKAHDEEQDFLDRTQNEIEALRAELDARDDEIEHLREAVKSPSISDAPRSLDDEMLSSIRQQHAIEISAATSQIRALENTIFDKDTVNHKLQKQLNAAEERLAQLQSSSRRPFSPVPARPASRALENDLRRSSFGSHRPNPAPLSRTVFDHNISPETMHKRKVSLSMLKARIDSEVKTTTHSQPPSRALSPVQSESGSRRSSILGPHHHIHRPQFLDESHVFWCHSCHDDLVIL</sequence>
<dbReference type="STRING" id="686832.A0A0C3CUU4"/>
<dbReference type="OrthoDB" id="10255630at2759"/>